<organism evidence="2 3">
    <name type="scientific">Cirrhinus molitorella</name>
    <name type="common">mud carp</name>
    <dbReference type="NCBI Taxonomy" id="172907"/>
    <lineage>
        <taxon>Eukaryota</taxon>
        <taxon>Metazoa</taxon>
        <taxon>Chordata</taxon>
        <taxon>Craniata</taxon>
        <taxon>Vertebrata</taxon>
        <taxon>Euteleostomi</taxon>
        <taxon>Actinopterygii</taxon>
        <taxon>Neopterygii</taxon>
        <taxon>Teleostei</taxon>
        <taxon>Ostariophysi</taxon>
        <taxon>Cypriniformes</taxon>
        <taxon>Cyprinidae</taxon>
        <taxon>Labeoninae</taxon>
        <taxon>Labeonini</taxon>
        <taxon>Cirrhinus</taxon>
    </lineage>
</organism>
<feature type="domain" description="Integrase zinc-binding" evidence="1">
    <location>
        <begin position="44"/>
        <end position="97"/>
    </location>
</feature>
<dbReference type="Pfam" id="PF17921">
    <property type="entry name" value="Integrase_H2C2"/>
    <property type="match status" value="1"/>
</dbReference>
<evidence type="ECO:0000313" key="3">
    <source>
        <dbReference type="Proteomes" id="UP001558613"/>
    </source>
</evidence>
<comment type="caution">
    <text evidence="2">The sequence shown here is derived from an EMBL/GenBank/DDBJ whole genome shotgun (WGS) entry which is preliminary data.</text>
</comment>
<name>A0ABR3MYQ0_9TELE</name>
<dbReference type="EMBL" id="JAYMGO010000008">
    <property type="protein sequence ID" value="KAL1269771.1"/>
    <property type="molecule type" value="Genomic_DNA"/>
</dbReference>
<dbReference type="Proteomes" id="UP001558613">
    <property type="component" value="Unassembled WGS sequence"/>
</dbReference>
<gene>
    <name evidence="2" type="ORF">QQF64_032060</name>
</gene>
<evidence type="ECO:0000313" key="2">
    <source>
        <dbReference type="EMBL" id="KAL1269771.1"/>
    </source>
</evidence>
<accession>A0ABR3MYQ0</accession>
<proteinExistence type="predicted"/>
<reference evidence="2 3" key="1">
    <citation type="submission" date="2023-09" db="EMBL/GenBank/DDBJ databases">
        <authorList>
            <person name="Wang M."/>
        </authorList>
    </citation>
    <scope>NUCLEOTIDE SEQUENCE [LARGE SCALE GENOMIC DNA]</scope>
    <source>
        <strain evidence="2">GT-2023</strain>
        <tissue evidence="2">Liver</tissue>
    </source>
</reference>
<keyword evidence="3" id="KW-1185">Reference proteome</keyword>
<sequence length="144" mass="16788">MSSRLLCLTPEYDSTTHLIRVGGRLRWTEQLDESAIRPIVLDVKHSISRLIIQDCDESLHHPGAERVFTEVRCKYWILRGQEAIRQHQRTCLGCKQWRGQPSIPRMADLPPSRLRLFQPAFYSTGVDLPHQNWPQTLETMGYHI</sequence>
<protein>
    <recommendedName>
        <fullName evidence="1">Integrase zinc-binding domain-containing protein</fullName>
    </recommendedName>
</protein>
<evidence type="ECO:0000259" key="1">
    <source>
        <dbReference type="Pfam" id="PF17921"/>
    </source>
</evidence>
<dbReference type="PANTHER" id="PTHR47331">
    <property type="entry name" value="PHD-TYPE DOMAIN-CONTAINING PROTEIN"/>
    <property type="match status" value="1"/>
</dbReference>
<dbReference type="PANTHER" id="PTHR47331:SF1">
    <property type="entry name" value="GAG-LIKE PROTEIN"/>
    <property type="match status" value="1"/>
</dbReference>
<dbReference type="InterPro" id="IPR041588">
    <property type="entry name" value="Integrase_H2C2"/>
</dbReference>